<gene>
    <name evidence="1" type="ORF">G7B40_011850</name>
</gene>
<dbReference type="InterPro" id="IPR011990">
    <property type="entry name" value="TPR-like_helical_dom_sf"/>
</dbReference>
<dbReference type="Proteomes" id="UP000667802">
    <property type="component" value="Unassembled WGS sequence"/>
</dbReference>
<name>A0AAP5I5T7_9CYAN</name>
<accession>A0AAP5I5T7</accession>
<evidence type="ECO:0008006" key="3">
    <source>
        <dbReference type="Google" id="ProtNLM"/>
    </source>
</evidence>
<sequence length="503" mass="57170">MLFQYKINPKSGTGDQVGLSLRCSSPNQADEIYRGLRQAGFKVSRLMSSIDEDYTHFVYVNATVDEATGAIQQIRASIDVFNNASVVKKEPSVKDFKSWQTLFRKVIKRLNNDYVNPITSVQEINPNILEQKITSGRLTEVEDNLLRQADVNDSNALRTLIALYTKTEQHEQLVQLCKAKYKSILALPVSGRLVEQLVNAHLHYYRQTKEQELLGSVQALAQEFLPELERLRQANEVRKLLQLSLVSQEPLPTTEGATLNETLVQLLEIEPGERILQLEKLKSKYPKATNVLLALAESYALIDNTEYALQIYQSITENTEEVQQRHAELLLISRRFQEVIELLPSAISELSPGLAGLRGAALYYLGQKTQAREFLEKAWQEGERRVQILLPLAKLWATVGDPVKAGEVYQILLDVGYEKLTLEDRALIARVANLDGFGDISNSQKIDYYEECVNLAGLKILNLPEAEEILQDRLDLWKKVENTQGIINAYADWLDWLANREKW</sequence>
<keyword evidence="2" id="KW-1185">Reference proteome</keyword>
<dbReference type="EMBL" id="JAALHA020000004">
    <property type="protein sequence ID" value="MDR9895255.1"/>
    <property type="molecule type" value="Genomic_DNA"/>
</dbReference>
<organism evidence="1 2">
    <name type="scientific">Aetokthonos hydrillicola Thurmond2011</name>
    <dbReference type="NCBI Taxonomy" id="2712845"/>
    <lineage>
        <taxon>Bacteria</taxon>
        <taxon>Bacillati</taxon>
        <taxon>Cyanobacteriota</taxon>
        <taxon>Cyanophyceae</taxon>
        <taxon>Nostocales</taxon>
        <taxon>Hapalosiphonaceae</taxon>
        <taxon>Aetokthonos</taxon>
    </lineage>
</organism>
<comment type="caution">
    <text evidence="1">The sequence shown here is derived from an EMBL/GenBank/DDBJ whole genome shotgun (WGS) entry which is preliminary data.</text>
</comment>
<reference evidence="2" key="1">
    <citation type="journal article" date="2021" name="Science">
        <title>Hunting the eagle killer: A cyanobacterial neurotoxin causes vacuolar myelinopathy.</title>
        <authorList>
            <person name="Breinlinger S."/>
            <person name="Phillips T.J."/>
            <person name="Haram B.N."/>
            <person name="Mares J."/>
            <person name="Martinez Yerena J.A."/>
            <person name="Hrouzek P."/>
            <person name="Sobotka R."/>
            <person name="Henderson W.M."/>
            <person name="Schmieder P."/>
            <person name="Williams S.M."/>
            <person name="Lauderdale J.D."/>
            <person name="Wilde H.D."/>
            <person name="Gerrin W."/>
            <person name="Kust A."/>
            <person name="Washington J.W."/>
            <person name="Wagner C."/>
            <person name="Geier B."/>
            <person name="Liebeke M."/>
            <person name="Enke H."/>
            <person name="Niedermeyer T.H.J."/>
            <person name="Wilde S.B."/>
        </authorList>
    </citation>
    <scope>NUCLEOTIDE SEQUENCE [LARGE SCALE GENOMIC DNA]</scope>
    <source>
        <strain evidence="2">Thurmond2011</strain>
    </source>
</reference>
<protein>
    <recommendedName>
        <fullName evidence="3">Tetratricopeptide repeat protein</fullName>
    </recommendedName>
</protein>
<evidence type="ECO:0000313" key="1">
    <source>
        <dbReference type="EMBL" id="MDR9895255.1"/>
    </source>
</evidence>
<dbReference type="RefSeq" id="WP_208340407.1">
    <property type="nucleotide sequence ID" value="NZ_CAWQFN010000657.1"/>
</dbReference>
<dbReference type="AlphaFoldDB" id="A0AAP5I5T7"/>
<evidence type="ECO:0000313" key="2">
    <source>
        <dbReference type="Proteomes" id="UP000667802"/>
    </source>
</evidence>
<dbReference type="SUPFAM" id="SSF48452">
    <property type="entry name" value="TPR-like"/>
    <property type="match status" value="1"/>
</dbReference>
<proteinExistence type="predicted"/>
<dbReference type="Gene3D" id="1.25.40.10">
    <property type="entry name" value="Tetratricopeptide repeat domain"/>
    <property type="match status" value="1"/>
</dbReference>